<evidence type="ECO:0000256" key="2">
    <source>
        <dbReference type="ARBA" id="ARBA00023002"/>
    </source>
</evidence>
<evidence type="ECO:0000256" key="1">
    <source>
        <dbReference type="ARBA" id="ARBA00006484"/>
    </source>
</evidence>
<evidence type="ECO:0000256" key="3">
    <source>
        <dbReference type="RuleBase" id="RU000363"/>
    </source>
</evidence>
<dbReference type="InterPro" id="IPR002347">
    <property type="entry name" value="SDR_fam"/>
</dbReference>
<dbReference type="GO" id="GO:0016491">
    <property type="term" value="F:oxidoreductase activity"/>
    <property type="evidence" value="ECO:0007669"/>
    <property type="project" value="UniProtKB-KW"/>
</dbReference>
<dbReference type="RefSeq" id="WP_136336022.1">
    <property type="nucleotide sequence ID" value="NZ_QXMP01000014.1"/>
</dbReference>
<dbReference type="PANTHER" id="PTHR44169:SF6">
    <property type="entry name" value="NADPH-DEPENDENT 1-ACYLDIHYDROXYACETONE PHOSPHATE REDUCTASE"/>
    <property type="match status" value="1"/>
</dbReference>
<comment type="similarity">
    <text evidence="1 3">Belongs to the short-chain dehydrogenases/reductases (SDR) family.</text>
</comment>
<dbReference type="OrthoDB" id="1235794at2"/>
<dbReference type="Pfam" id="PF00106">
    <property type="entry name" value="adh_short"/>
    <property type="match status" value="1"/>
</dbReference>
<protein>
    <submittedName>
        <fullName evidence="4">SDR family oxidoreductase</fullName>
    </submittedName>
</protein>
<reference evidence="4 5" key="1">
    <citation type="submission" date="2019-04" db="EMBL/GenBank/DDBJ databases">
        <title>Draft genome sequence of Robertkochia marina CC-AMO-30D.</title>
        <authorList>
            <person name="Hameed A."/>
            <person name="Lin S.-Y."/>
            <person name="Shahina M."/>
            <person name="Lai W.-A."/>
            <person name="Young C.-C."/>
        </authorList>
    </citation>
    <scope>NUCLEOTIDE SEQUENCE [LARGE SCALE GENOMIC DNA]</scope>
    <source>
        <strain evidence="4 5">CC-AMO-30D</strain>
    </source>
</reference>
<comment type="caution">
    <text evidence="4">The sequence shown here is derived from an EMBL/GenBank/DDBJ whole genome shotgun (WGS) entry which is preliminary data.</text>
</comment>
<dbReference type="PANTHER" id="PTHR44169">
    <property type="entry name" value="NADPH-DEPENDENT 1-ACYLDIHYDROXYACETONE PHOSPHATE REDUCTASE"/>
    <property type="match status" value="1"/>
</dbReference>
<dbReference type="PRINTS" id="PR00081">
    <property type="entry name" value="GDHRDH"/>
</dbReference>
<dbReference type="Gene3D" id="3.40.50.720">
    <property type="entry name" value="NAD(P)-binding Rossmann-like Domain"/>
    <property type="match status" value="1"/>
</dbReference>
<sequence>MKNILITGVSSGIGYVTALYFLERGYRVFGSVRKEQDLSALHEAYPDQFTGLVFDTTDENGIKKAYSKVEEALQGKGLDILVNNAGISVNGPMAYVAVEEFRHQLDVNVLGVLRVTQTFLPLLGFDNELPKGHIINISSGSGRVTRPFMGPYSASKFALESMSDAFRRELLDMGIKVTVVEPGPIKTDIWTKAKNEADDNKYAATVYGKVYKNLEKMVGQMEAIALDTEKVAALIYDIAEGKKNKTRYLIAPKRWMFLAAIYLLPDRTLDKLFKKQFERLVEGDN</sequence>
<dbReference type="Proteomes" id="UP000305939">
    <property type="component" value="Unassembled WGS sequence"/>
</dbReference>
<gene>
    <name evidence="4" type="ORF">E7Z59_09205</name>
</gene>
<organism evidence="4 5">
    <name type="scientific">Robertkochia marina</name>
    <dbReference type="NCBI Taxonomy" id="1227945"/>
    <lineage>
        <taxon>Bacteria</taxon>
        <taxon>Pseudomonadati</taxon>
        <taxon>Bacteroidota</taxon>
        <taxon>Flavobacteriia</taxon>
        <taxon>Flavobacteriales</taxon>
        <taxon>Flavobacteriaceae</taxon>
        <taxon>Robertkochia</taxon>
    </lineage>
</organism>
<dbReference type="CDD" id="cd05374">
    <property type="entry name" value="17beta-HSD-like_SDR_c"/>
    <property type="match status" value="1"/>
</dbReference>
<keyword evidence="2" id="KW-0560">Oxidoreductase</keyword>
<name>A0A4S3M1A8_9FLAO</name>
<proteinExistence type="inferred from homology"/>
<dbReference type="EMBL" id="SSMC01000002">
    <property type="protein sequence ID" value="THD67817.1"/>
    <property type="molecule type" value="Genomic_DNA"/>
</dbReference>
<keyword evidence="5" id="KW-1185">Reference proteome</keyword>
<evidence type="ECO:0000313" key="4">
    <source>
        <dbReference type="EMBL" id="THD67817.1"/>
    </source>
</evidence>
<dbReference type="PROSITE" id="PS00061">
    <property type="entry name" value="ADH_SHORT"/>
    <property type="match status" value="1"/>
</dbReference>
<dbReference type="SUPFAM" id="SSF51735">
    <property type="entry name" value="NAD(P)-binding Rossmann-fold domains"/>
    <property type="match status" value="1"/>
</dbReference>
<dbReference type="PRINTS" id="PR00080">
    <property type="entry name" value="SDRFAMILY"/>
</dbReference>
<accession>A0A4S3M1A8</accession>
<dbReference type="AlphaFoldDB" id="A0A4S3M1A8"/>
<evidence type="ECO:0000313" key="5">
    <source>
        <dbReference type="Proteomes" id="UP000305939"/>
    </source>
</evidence>
<dbReference type="InterPro" id="IPR036291">
    <property type="entry name" value="NAD(P)-bd_dom_sf"/>
</dbReference>
<dbReference type="InterPro" id="IPR020904">
    <property type="entry name" value="Sc_DH/Rdtase_CS"/>
</dbReference>